<name>A0A8S9YQG9_9TREM</name>
<feature type="compositionally biased region" description="Polar residues" evidence="1">
    <location>
        <begin position="599"/>
        <end position="616"/>
    </location>
</feature>
<feature type="compositionally biased region" description="Polar residues" evidence="1">
    <location>
        <begin position="556"/>
        <end position="590"/>
    </location>
</feature>
<feature type="region of interest" description="Disordered" evidence="1">
    <location>
        <begin position="1253"/>
        <end position="1366"/>
    </location>
</feature>
<feature type="region of interest" description="Disordered" evidence="1">
    <location>
        <begin position="2296"/>
        <end position="2336"/>
    </location>
</feature>
<feature type="region of interest" description="Disordered" evidence="1">
    <location>
        <begin position="283"/>
        <end position="320"/>
    </location>
</feature>
<sequence>MAENGSYNEQLIRLDESSKMDPNFHGSNPFSDVPSPPKTGNHLMFTRTYSATGCNCCPCGPTHNKSDRRRLGSSMSQPDLGHAPDGPLFTEAYRMSVYERQLHFEHIRQKSADQIQQPAMNHERFDETHFVRQEPVVSEVGVKRADEFSHSYCAPVLNSDSWPLYPEQLASGYGRERDFSCTANTTCRSSPSSEANRICKAECNRSKSLDQKREPSEHGASSFFLPKAKIDYHFCKRSSCGDRQPECPVMDTCIPPWSSIACKQSHLTVKTCASLLHQRINRPDSEPSVSTIQSKPPHSSRSQSLPVRCPSSSRKLSTGPRRPYAVTYIYNPTLESAQTVMVNDQRRNVTGQLDLYPDIGVPSTYEVFYPFASSAELNGYHTTPDSTKLQSIPTCESETQPVGEFEGQCLSYRVMSKKPVSTYKLEHGYSGKMAEATRRQWFCGKLTAPSPRSSKFAQFSKKPIRTQKSPRKVVRPVSPVKTQAREQSVGSFMRITDNEVPPKPGLSTTHTKPLPSSPIEEYPANHLLQVTRSVSDTKSINEINTNKPPSRPIELNPTSNLSPNSTKQLTHRSSGFTTASAQSIQSTPSRRTTDKSVRSTRTVETSGEPVSQANFGRKPQSLSLLVHESTSSLNVSSKDDYRDLVQHAVAAVFSAPPLYHWGSTVLPNSLNIPRMRQPPEQLNSEIARISANMNPKKVKDTALQSSSTEPPSPYTEITYADSQQPKDKPMGPSDTSAGSVPVKLQASGLSRLHSPQDTQTTEVTDTDRLTAPQGSLPQDIPPVDPGVIIKDLQKPSEPTHTLQPKSPHSRTVEEYDVSTLDYPGVPSADAHRIHGASSPLISSPVSKTPEKMNQRKPSPTESDISSVPTEHSITRPDSIQRTPDNPEPSGNFPANGQSANSSVFKPPSKLQSLSKEVPPNAVIPSTSPKLPNAESEPLADEDDINERPPSNELANFAGPSKVDSDEAFDSTIPQTTSKPLETAQQSPNQSVDKNKLTSLTWPSTSKAKSPEKPSSAKMVPSRKAPPGTIYPGSVEEVDTSSLDYPGVPSADGHRTYGASSPLMSSPDSKTFVKSRTQKQAPTEIEDSLINTDNSATRPDSRLYTPEYSEPATDLSVGAPSSTLLLSESTFRPQTLDIKTTPIISPKSSEFDTADKEETFTSSPSDLQTSSTMIVNMDLNTRNGSSTTNPHKSLEPVSFPNNPTSRISLTVQPTLSMRPSETASSSFGSKEPVSFSKKFLAPVRRVEELESSSINYSGVPSASEHRVQETNNPKPSDLTIPLLSRPQLSSKISTKTISNENKQNKPTGTTQPYYSTHTGTDSELVPPATGKQSALATTEVQQSMSEQKLIRQPSLEDATAPSTQESLRLPLHELPALSVIEYPSDRSGANAIQLTKNQPASAPKQLSDVHQTVDEPNDAQQPVVVSPEFYSNESSDVSSVDPMMTMSPGSLSDRSNGSNGTPTRSSHQKEPKVSRAYVTHEQQTLKGEISSKPVRNPRSLTPVGDRSILRSNLADVTDNQSAHLQTDGNFRTIPTVQQQRGISQISSDRASIKYSLMERKRNASPEHSASFRLSDEMATTERMSKLKSSPLHSVVLNDLIVTKNEMHQTHADTRRSSVVKRKVRDPTVEFNRSLRSTDMKTKRNISQSLTSHVSEVLSVDKPVYVLEANDLFDGFINQPPRSQPDCDDSLLSSDLSIEQEAANTPKNKQDDIPRMTNVTEVLKSPGKKEIQISSHLSSIAQQSDRTNPTPVITDEYQKVGLNSIARQTLEKQPCTRKNIKTPNLNQSGDKQNFTKIAEGLNMHSPTYYHMFQVITDPVIKKSPSKITPLSNSPYQHLSEGIQASTGNELSNSVFSDSGPIISTERKRAVLPLEYEQQGRSVHSTAKICNQTESNASSPNTRKLPSINKNMILSATYHPLQQTDENEPARPALSHAFQVSGRPSLRGVLIERSPIHHESPSPSGTSSPSASKLIFERHMSTVTGSSTIVHPTSFVAHVQKSMSMLDFVRSPRLYETPARFSRKSFSTDILQPSIYSLPVGEVPSPSSFEINDGAMSTTDSTFKTAEVLEGGKDLVQYPHFAGSAFGSSPLPEKVNLIACLQNPVGEHSSVQGQYPVDSCLINLSKSSSQFPHREQQPPRKSMPNSTNHVGSAHFISPGGHTRGISGKKEYSTLPNDGAIFSIHDPATVEKSITGTCRCNRCCTVIEQDLVIITSPGGCTCELPGSADARYQKGCVHLQNSTMPVLQSNYPYHHDLSPRGRREVVPSSGQTFPSPTAPPLTAVFIENCGICHHHGNPEDNNNMIQNLPGSTDHPSSPSTQNDRLHSHPTAQATSVSESKGADTLCAHNLSPKPDIAHFLPVEPMDVIHMDSDENTDWEFFQEKQSEQSENTVYLSKRSSVSSGSTCHLVEVANFVTLPKKEEFMEMLNKNNCCDPEVNYESTNEEEDEHDQYCSEDSLFNTRVIHRNHTHSRFSHCLKVPASHTEDQQARHRYKSRLGDNNYHDDGYFLAPVVVQRHARMARERACSRRPNISEDRPISTTPQSYRLKKSSYSQHSEFKRINCAQVRYQMHRSLSRMSGMSGFGFRRDRSNHNMCSTSVFLSNKLTFAAHALHDLKDQSPYSHRQQMADKNSSMEAIQCGVHLSPNRKTKHHYKPPSNSRDLATHGWPTPYLSKHKWPEWELHRNKENVPEFCQNFSNPNTVTQIEGQGSQRTSAATLYFDKQAVFVRGEANNDQTEMLHQLYTTNNPKVVSFKTRPSHLYSALPVDANEVTPRHAHYDPLRHGTVRDLVYNSNKITPEAQDILTDIRGTVEMIMQDLMALESQILDKNFRACEAISEHLVLLPKMLIALLDHLHYSPIERELVKLTSGLSSLIEEVASDPVTVLFHLLELSYRLNELAKLFGEDLVPACLPKLVHAIQSKLYRMKIGHVARQYIHVPQSGDHLLTPYAKSRHLLRLEEDCRCQVNLIHPEDPRAIYCPHDYRTIEVVYDEDRGKPELFFHRLNALINPRRQCIRLMATIVRQINGREFTMKAEDAKELLSCTIRPRYRDVRDIIMSSGKRLTGIS</sequence>
<proteinExistence type="predicted"/>
<gene>
    <name evidence="2" type="ORF">EG68_07517</name>
</gene>
<dbReference type="Proteomes" id="UP000822476">
    <property type="component" value="Unassembled WGS sequence"/>
</dbReference>
<feature type="compositionally biased region" description="Polar residues" evidence="1">
    <location>
        <begin position="2325"/>
        <end position="2334"/>
    </location>
</feature>
<feature type="region of interest" description="Disordered" evidence="1">
    <location>
        <begin position="2521"/>
        <end position="2548"/>
    </location>
</feature>
<evidence type="ECO:0000256" key="1">
    <source>
        <dbReference type="SAM" id="MobiDB-lite"/>
    </source>
</evidence>
<organism evidence="2 3">
    <name type="scientific">Paragonimus skrjabini miyazakii</name>
    <dbReference type="NCBI Taxonomy" id="59628"/>
    <lineage>
        <taxon>Eukaryota</taxon>
        <taxon>Metazoa</taxon>
        <taxon>Spiralia</taxon>
        <taxon>Lophotrochozoa</taxon>
        <taxon>Platyhelminthes</taxon>
        <taxon>Trematoda</taxon>
        <taxon>Digenea</taxon>
        <taxon>Plagiorchiida</taxon>
        <taxon>Troglotremata</taxon>
        <taxon>Troglotrematidae</taxon>
        <taxon>Paragonimus</taxon>
    </lineage>
</organism>
<feature type="region of interest" description="Disordered" evidence="1">
    <location>
        <begin position="692"/>
        <end position="790"/>
    </location>
</feature>
<feature type="compositionally biased region" description="Polar residues" evidence="1">
    <location>
        <begin position="1285"/>
        <end position="1320"/>
    </location>
</feature>
<feature type="compositionally biased region" description="Polar residues" evidence="1">
    <location>
        <begin position="2535"/>
        <end position="2548"/>
    </location>
</feature>
<feature type="compositionally biased region" description="Polar residues" evidence="1">
    <location>
        <begin position="287"/>
        <end position="316"/>
    </location>
</feature>
<feature type="compositionally biased region" description="Polar residues" evidence="1">
    <location>
        <begin position="1428"/>
        <end position="1437"/>
    </location>
</feature>
<evidence type="ECO:0000313" key="2">
    <source>
        <dbReference type="EMBL" id="KAF7255331.1"/>
    </source>
</evidence>
<feature type="compositionally biased region" description="Basic and acidic residues" evidence="1">
    <location>
        <begin position="1148"/>
        <end position="1158"/>
    </location>
</feature>
<feature type="compositionally biased region" description="Low complexity" evidence="1">
    <location>
        <begin position="1002"/>
        <end position="1017"/>
    </location>
</feature>
<feature type="compositionally biased region" description="Polar residues" evidence="1">
    <location>
        <begin position="1088"/>
        <end position="1097"/>
    </location>
</feature>
<dbReference type="EMBL" id="JTDE01004071">
    <property type="protein sequence ID" value="KAF7255331.1"/>
    <property type="molecule type" value="Genomic_DNA"/>
</dbReference>
<feature type="compositionally biased region" description="Polar residues" evidence="1">
    <location>
        <begin position="2296"/>
        <end position="2318"/>
    </location>
</feature>
<feature type="compositionally biased region" description="Polar residues" evidence="1">
    <location>
        <begin position="1329"/>
        <end position="1345"/>
    </location>
</feature>
<feature type="compositionally biased region" description="Polar residues" evidence="1">
    <location>
        <begin position="855"/>
        <end position="883"/>
    </location>
</feature>
<evidence type="ECO:0000313" key="3">
    <source>
        <dbReference type="Proteomes" id="UP000822476"/>
    </source>
</evidence>
<feature type="region of interest" description="Disordered" evidence="1">
    <location>
        <begin position="453"/>
        <end position="616"/>
    </location>
</feature>
<feature type="compositionally biased region" description="Polar residues" evidence="1">
    <location>
        <begin position="528"/>
        <end position="548"/>
    </location>
</feature>
<dbReference type="OrthoDB" id="6254536at2759"/>
<feature type="compositionally biased region" description="Polar residues" evidence="1">
    <location>
        <begin position="796"/>
        <end position="806"/>
    </location>
</feature>
<feature type="region of interest" description="Disordered" evidence="1">
    <location>
        <begin position="18"/>
        <end position="37"/>
    </location>
</feature>
<feature type="compositionally biased region" description="Polar residues" evidence="1">
    <location>
        <begin position="1057"/>
        <end position="1080"/>
    </location>
</feature>
<feature type="compositionally biased region" description="Polar residues" evidence="1">
    <location>
        <begin position="1446"/>
        <end position="1464"/>
    </location>
</feature>
<feature type="compositionally biased region" description="Polar residues" evidence="1">
    <location>
        <begin position="1159"/>
        <end position="1190"/>
    </location>
</feature>
<feature type="compositionally biased region" description="Polar residues" evidence="1">
    <location>
        <begin position="1198"/>
        <end position="1227"/>
    </location>
</feature>
<feature type="region of interest" description="Disordered" evidence="1">
    <location>
        <begin position="1136"/>
        <end position="1230"/>
    </location>
</feature>
<feature type="region of interest" description="Disordered" evidence="1">
    <location>
        <begin position="795"/>
        <end position="814"/>
    </location>
</feature>
<feature type="region of interest" description="Disordered" evidence="1">
    <location>
        <begin position="1396"/>
        <end position="1503"/>
    </location>
</feature>
<feature type="compositionally biased region" description="Basic and acidic residues" evidence="1">
    <location>
        <begin position="2521"/>
        <end position="2534"/>
    </location>
</feature>
<accession>A0A8S9YQG9</accession>
<feature type="region of interest" description="Disordered" evidence="1">
    <location>
        <begin position="2125"/>
        <end position="2144"/>
    </location>
</feature>
<reference evidence="2" key="1">
    <citation type="submission" date="2019-07" db="EMBL/GenBank/DDBJ databases">
        <title>Annotation for the trematode Paragonimus miyazaki's.</title>
        <authorList>
            <person name="Choi Y.-J."/>
        </authorList>
    </citation>
    <scope>NUCLEOTIDE SEQUENCE</scope>
    <source>
        <strain evidence="2">Japan</strain>
    </source>
</reference>
<comment type="caution">
    <text evidence="2">The sequence shown here is derived from an EMBL/GenBank/DDBJ whole genome shotgun (WGS) entry which is preliminary data.</text>
</comment>
<keyword evidence="3" id="KW-1185">Reference proteome</keyword>
<protein>
    <submittedName>
        <fullName evidence="2">Uncharacterized protein</fullName>
    </submittedName>
</protein>
<feature type="region of interest" description="Disordered" evidence="1">
    <location>
        <begin position="64"/>
        <end position="85"/>
    </location>
</feature>
<feature type="compositionally biased region" description="Polar residues" evidence="1">
    <location>
        <begin position="971"/>
        <end position="1001"/>
    </location>
</feature>
<feature type="compositionally biased region" description="Polar residues" evidence="1">
    <location>
        <begin position="892"/>
        <end position="914"/>
    </location>
</feature>
<feature type="compositionally biased region" description="Basic residues" evidence="1">
    <location>
        <begin position="462"/>
        <end position="474"/>
    </location>
</feature>
<feature type="region of interest" description="Disordered" evidence="1">
    <location>
        <begin position="820"/>
        <end position="1117"/>
    </location>
</feature>
<feature type="compositionally biased region" description="Low complexity" evidence="1">
    <location>
        <begin position="705"/>
        <end position="719"/>
    </location>
</feature>